<keyword evidence="2" id="KW-0808">Transferase</keyword>
<dbReference type="AlphaFoldDB" id="A0A9R1QJ92"/>
<keyword evidence="5 6" id="KW-0067">ATP-binding</keyword>
<reference evidence="11 12" key="1">
    <citation type="submission" date="2017-09" db="EMBL/GenBank/DDBJ databases">
        <authorList>
            <consortium name="International Durum Wheat Genome Sequencing Consortium (IDWGSC)"/>
            <person name="Milanesi L."/>
        </authorList>
    </citation>
    <scope>NUCLEOTIDE SEQUENCE [LARGE SCALE GENOMIC DNA]</scope>
    <source>
        <strain evidence="12">cv. Svevo</strain>
    </source>
</reference>
<dbReference type="PANTHER" id="PTHR47989">
    <property type="entry name" value="OS01G0750732 PROTEIN"/>
    <property type="match status" value="1"/>
</dbReference>
<dbReference type="InterPro" id="IPR011009">
    <property type="entry name" value="Kinase-like_dom_sf"/>
</dbReference>
<dbReference type="PROSITE" id="PS50011">
    <property type="entry name" value="PROTEIN_KINASE_DOM"/>
    <property type="match status" value="1"/>
</dbReference>
<evidence type="ECO:0000256" key="4">
    <source>
        <dbReference type="ARBA" id="ARBA00022777"/>
    </source>
</evidence>
<keyword evidence="3 6" id="KW-0547">Nucleotide-binding</keyword>
<feature type="binding site" evidence="6">
    <location>
        <position position="843"/>
    </location>
    <ligand>
        <name>ATP</name>
        <dbReference type="ChEBI" id="CHEBI:30616"/>
    </ligand>
</feature>
<protein>
    <recommendedName>
        <fullName evidence="10">Protein kinase domain-containing protein</fullName>
    </recommendedName>
</protein>
<feature type="chain" id="PRO_5040250539" description="Protein kinase domain-containing protein" evidence="9">
    <location>
        <begin position="25"/>
        <end position="1190"/>
    </location>
</feature>
<dbReference type="CDD" id="cd14066">
    <property type="entry name" value="STKc_IRAK"/>
    <property type="match status" value="1"/>
</dbReference>
<evidence type="ECO:0000256" key="9">
    <source>
        <dbReference type="SAM" id="SignalP"/>
    </source>
</evidence>
<dbReference type="GO" id="GO:0005524">
    <property type="term" value="F:ATP binding"/>
    <property type="evidence" value="ECO:0007669"/>
    <property type="project" value="UniProtKB-UniRule"/>
</dbReference>
<dbReference type="Proteomes" id="UP000324705">
    <property type="component" value="Chromosome 3B"/>
</dbReference>
<evidence type="ECO:0000256" key="2">
    <source>
        <dbReference type="ARBA" id="ARBA00022679"/>
    </source>
</evidence>
<sequence>MGRRQGGNGWGVCAVLAVASVVSAVVILGGGGHQQSHAPAFGRKVLLSITSGHPQINLDNILHPSQLQVPTLQSLGLTVKLSTPTSTDVNKQYDHYAPSPTIKHEGTFCNSDLLYVFLQSHVKIFFKHSRFFNGNGLHSLASSDEAVSASKQAVLPTMQPSVSPDHFYQSPEISPSIQSPATQRSNHHLQEQMSAASPSLPVEPHVSHAKTPAAAPFLPQPPWSSQPPPSSPSTGSQSTRPAPLPRIYGHSPSSFHTPPTGQDTLRVPVASPPGELPSKKKPPQEVVPPAPIAPGSSQDKDGISFARPPNNLPIHSRSPPKGTRETSHLTPAAPPLIHRAIQTPPQQRQRPHSNGPVASPRTTIHPANHGKANRVPVASPLKGRHHHSIPVNNTDGISGAPVVAPSKGRHHRSLPVNRTSVEGPVVSPQISPSIRRRGHGIPVAAPPKEPSSHVPPANHKHHKGSFPVISPAPHRTGNASATSHGHSGLDHSPAPAPLVLPPSNGKDGNPAYAPHHPHQYHSPSYSPEHALPPDNPAFRKPRALAPAPSHSLPPPPPNSYCTALNCKDPMTNSPPGTTCLCVLPIKVELRLGIALYTFFALVSELAQEIASGVFMKQSQVHVMGANAATEDPEKTIVLIDLVPLGASFDNTTTLSVFERFWRKQVIINPTDFGNYDVLNVQYPGLPSSPPSAPGNLNNSLSNGNDQRLHPLAADIGNHRETKGRGIIVIIVLSSIFALILCAGAALVIYFKLRNRHHLTEASLTPEKPADSAIAGSRLESRPISASPSFSSSIVAYKGSAKIFSLVEMDRATQRFDESRIIGEGGFGRVYEGILEDGERVAVKVLKRDDQQGTREFLAEVEMLSRLHHRNLVKLIGICSEEHMRCLVYELVPNGSLEFHLHGSDKDTALLDWDARLKIALGAARGLAYLHEDSSPRVIHRDFKSSNILLEHDFTPKVSDFGLARTAIGEGNEHISTRVMGTFGYVAPEYAMTGHLLVKSDVYSYGVVLLELLTGRKPVDMSRPPGQENLVTWACPFLTNRDGLETLIDASLGSSIPLDSIAKVAAIASMCVQPEVDQRPFMGEVVQALKLVCKEGSEFNESTSFSQDLHVQDAEIVSRASLDMDAGPMLSTEQFTASARYDTLDASGSFRRYSSSGPLKVGRTEHNRERGLSTGSSSEHCGLQRFRMDSE</sequence>
<evidence type="ECO:0000259" key="10">
    <source>
        <dbReference type="PROSITE" id="PS50011"/>
    </source>
</evidence>
<dbReference type="Pfam" id="PF07714">
    <property type="entry name" value="PK_Tyr_Ser-Thr"/>
    <property type="match status" value="1"/>
</dbReference>
<dbReference type="InterPro" id="IPR001245">
    <property type="entry name" value="Ser-Thr/Tyr_kinase_cat_dom"/>
</dbReference>
<proteinExistence type="predicted"/>
<dbReference type="Gramene" id="TRITD3Bv1G146350.6">
    <property type="protein sequence ID" value="TRITD3Bv1G146350.6"/>
    <property type="gene ID" value="TRITD3Bv1G146350"/>
</dbReference>
<gene>
    <name evidence="11" type="ORF">TRITD_3Bv1G146350</name>
</gene>
<keyword evidence="12" id="KW-1185">Reference proteome</keyword>
<accession>A0A9R1QJ92</accession>
<dbReference type="PROSITE" id="PS00107">
    <property type="entry name" value="PROTEIN_KINASE_ATP"/>
    <property type="match status" value="1"/>
</dbReference>
<dbReference type="InterPro" id="IPR008271">
    <property type="entry name" value="Ser/Thr_kinase_AS"/>
</dbReference>
<keyword evidence="4" id="KW-0418">Kinase</keyword>
<dbReference type="InterPro" id="IPR000719">
    <property type="entry name" value="Prot_kinase_dom"/>
</dbReference>
<keyword evidence="8" id="KW-0472">Membrane</keyword>
<dbReference type="PROSITE" id="PS00108">
    <property type="entry name" value="PROTEIN_KINASE_ST"/>
    <property type="match status" value="1"/>
</dbReference>
<evidence type="ECO:0000313" key="11">
    <source>
        <dbReference type="EMBL" id="VAH78414.1"/>
    </source>
</evidence>
<feature type="compositionally biased region" description="Basic and acidic residues" evidence="7">
    <location>
        <begin position="1161"/>
        <end position="1170"/>
    </location>
</feature>
<evidence type="ECO:0000256" key="3">
    <source>
        <dbReference type="ARBA" id="ARBA00022741"/>
    </source>
</evidence>
<dbReference type="InterPro" id="IPR017441">
    <property type="entry name" value="Protein_kinase_ATP_BS"/>
</dbReference>
<keyword evidence="9" id="KW-0732">Signal</keyword>
<dbReference type="EMBL" id="LT934116">
    <property type="protein sequence ID" value="VAH78414.1"/>
    <property type="molecule type" value="Genomic_DNA"/>
</dbReference>
<dbReference type="PANTHER" id="PTHR47989:SF45">
    <property type="entry name" value="OS01G0709500 PROTEIN"/>
    <property type="match status" value="1"/>
</dbReference>
<dbReference type="InterPro" id="IPR057597">
    <property type="entry name" value="ALE2_N"/>
</dbReference>
<feature type="compositionally biased region" description="Low complexity" evidence="7">
    <location>
        <begin position="510"/>
        <end position="529"/>
    </location>
</feature>
<feature type="region of interest" description="Disordered" evidence="7">
    <location>
        <begin position="1153"/>
        <end position="1190"/>
    </location>
</feature>
<dbReference type="GO" id="GO:0004674">
    <property type="term" value="F:protein serine/threonine kinase activity"/>
    <property type="evidence" value="ECO:0007669"/>
    <property type="project" value="UniProtKB-KW"/>
</dbReference>
<feature type="signal peptide" evidence="9">
    <location>
        <begin position="1"/>
        <end position="24"/>
    </location>
</feature>
<organism evidence="11 12">
    <name type="scientific">Triticum turgidum subsp. durum</name>
    <name type="common">Durum wheat</name>
    <name type="synonym">Triticum durum</name>
    <dbReference type="NCBI Taxonomy" id="4567"/>
    <lineage>
        <taxon>Eukaryota</taxon>
        <taxon>Viridiplantae</taxon>
        <taxon>Streptophyta</taxon>
        <taxon>Embryophyta</taxon>
        <taxon>Tracheophyta</taxon>
        <taxon>Spermatophyta</taxon>
        <taxon>Magnoliopsida</taxon>
        <taxon>Liliopsida</taxon>
        <taxon>Poales</taxon>
        <taxon>Poaceae</taxon>
        <taxon>BOP clade</taxon>
        <taxon>Pooideae</taxon>
        <taxon>Triticodae</taxon>
        <taxon>Triticeae</taxon>
        <taxon>Triticinae</taxon>
        <taxon>Triticum</taxon>
    </lineage>
</organism>
<feature type="compositionally biased region" description="Polar residues" evidence="7">
    <location>
        <begin position="251"/>
        <end position="263"/>
    </location>
</feature>
<dbReference type="Pfam" id="PF23180">
    <property type="entry name" value="ALE2_N"/>
    <property type="match status" value="1"/>
</dbReference>
<evidence type="ECO:0000256" key="5">
    <source>
        <dbReference type="ARBA" id="ARBA00022840"/>
    </source>
</evidence>
<dbReference type="FunFam" id="1.10.510.10:FF:000051">
    <property type="entry name" value="Receptor-like serine/threonine-protein kinase ALE2"/>
    <property type="match status" value="1"/>
</dbReference>
<evidence type="ECO:0000256" key="8">
    <source>
        <dbReference type="SAM" id="Phobius"/>
    </source>
</evidence>
<evidence type="ECO:0000256" key="7">
    <source>
        <dbReference type="SAM" id="MobiDB-lite"/>
    </source>
</evidence>
<dbReference type="SUPFAM" id="SSF56112">
    <property type="entry name" value="Protein kinase-like (PK-like)"/>
    <property type="match status" value="1"/>
</dbReference>
<keyword evidence="8" id="KW-1133">Transmembrane helix</keyword>
<dbReference type="Gene3D" id="1.10.510.10">
    <property type="entry name" value="Transferase(Phosphotransferase) domain 1"/>
    <property type="match status" value="1"/>
</dbReference>
<dbReference type="OMA" id="SWKHAPV"/>
<keyword evidence="8" id="KW-0812">Transmembrane</keyword>
<feature type="domain" description="Protein kinase" evidence="10">
    <location>
        <begin position="815"/>
        <end position="1091"/>
    </location>
</feature>
<dbReference type="Gene3D" id="3.30.200.20">
    <property type="entry name" value="Phosphorylase Kinase, domain 1"/>
    <property type="match status" value="1"/>
</dbReference>
<evidence type="ECO:0000313" key="12">
    <source>
        <dbReference type="Proteomes" id="UP000324705"/>
    </source>
</evidence>
<feature type="compositionally biased region" description="Low complexity" evidence="7">
    <location>
        <begin position="169"/>
        <end position="180"/>
    </location>
</feature>
<feature type="transmembrane region" description="Helical" evidence="8">
    <location>
        <begin position="726"/>
        <end position="750"/>
    </location>
</feature>
<dbReference type="FunFam" id="3.30.200.20:FF:000146">
    <property type="entry name" value="receptor-like serine/threonine-protein kinase ALE2"/>
    <property type="match status" value="1"/>
</dbReference>
<feature type="compositionally biased region" description="Pro residues" evidence="7">
    <location>
        <begin position="218"/>
        <end position="231"/>
    </location>
</feature>
<feature type="region of interest" description="Disordered" evidence="7">
    <location>
        <begin position="158"/>
        <end position="555"/>
    </location>
</feature>
<evidence type="ECO:0000256" key="1">
    <source>
        <dbReference type="ARBA" id="ARBA00022527"/>
    </source>
</evidence>
<keyword evidence="1" id="KW-0723">Serine/threonine-protein kinase</keyword>
<name>A0A9R1QJ92_TRITD</name>
<evidence type="ECO:0000256" key="6">
    <source>
        <dbReference type="PROSITE-ProRule" id="PRU10141"/>
    </source>
</evidence>